<dbReference type="PROSITE" id="PS51388">
    <property type="entry name" value="GED"/>
    <property type="match status" value="1"/>
</dbReference>
<keyword evidence="6 11" id="KW-0342">GTP-binding</keyword>
<dbReference type="FunFam" id="1.20.120.1240:FF:000009">
    <property type="entry name" value="Dynamin-related protein 1C"/>
    <property type="match status" value="1"/>
</dbReference>
<keyword evidence="3" id="KW-0493">Microtubule</keyword>
<dbReference type="GO" id="GO:0003924">
    <property type="term" value="F:GTPase activity"/>
    <property type="evidence" value="ECO:0007669"/>
    <property type="project" value="InterPro"/>
</dbReference>
<dbReference type="SMART" id="SM00053">
    <property type="entry name" value="DYNc"/>
    <property type="match status" value="1"/>
</dbReference>
<evidence type="ECO:0000259" key="12">
    <source>
        <dbReference type="PROSITE" id="PS51388"/>
    </source>
</evidence>
<protein>
    <submittedName>
        <fullName evidence="15">Dynamin-related protein 1E-like</fullName>
    </submittedName>
</protein>
<reference evidence="15" key="1">
    <citation type="submission" date="2025-08" db="UniProtKB">
        <authorList>
            <consortium name="RefSeq"/>
        </authorList>
    </citation>
    <scope>IDENTIFICATION</scope>
</reference>
<evidence type="ECO:0000256" key="1">
    <source>
        <dbReference type="ARBA" id="ARBA00022490"/>
    </source>
</evidence>
<dbReference type="PROSITE" id="PS51718">
    <property type="entry name" value="G_DYNAMIN_2"/>
    <property type="match status" value="1"/>
</dbReference>
<keyword evidence="14" id="KW-1185">Reference proteome</keyword>
<evidence type="ECO:0000256" key="8">
    <source>
        <dbReference type="ARBA" id="ARBA00023306"/>
    </source>
</evidence>
<evidence type="ECO:0000256" key="5">
    <source>
        <dbReference type="ARBA" id="ARBA00022801"/>
    </source>
</evidence>
<keyword evidence="8" id="KW-0131">Cell cycle</keyword>
<dbReference type="GO" id="GO:0008017">
    <property type="term" value="F:microtubule binding"/>
    <property type="evidence" value="ECO:0007669"/>
    <property type="project" value="TreeGrafter"/>
</dbReference>
<comment type="subcellular location">
    <subcellularLocation>
        <location evidence="9">Cytoplasm</location>
        <location evidence="9">Cytoskeleton</location>
        <location evidence="9">Phragmoplast</location>
    </subcellularLocation>
</comment>
<organism evidence="14 15">
    <name type="scientific">Dioscorea cayennensis subsp. rotundata</name>
    <name type="common">White Guinea yam</name>
    <name type="synonym">Dioscorea rotundata</name>
    <dbReference type="NCBI Taxonomy" id="55577"/>
    <lineage>
        <taxon>Eukaryota</taxon>
        <taxon>Viridiplantae</taxon>
        <taxon>Streptophyta</taxon>
        <taxon>Embryophyta</taxon>
        <taxon>Tracheophyta</taxon>
        <taxon>Spermatophyta</taxon>
        <taxon>Magnoliopsida</taxon>
        <taxon>Liliopsida</taxon>
        <taxon>Dioscoreales</taxon>
        <taxon>Dioscoreaceae</taxon>
        <taxon>Dioscorea</taxon>
    </lineage>
</organism>
<feature type="domain" description="Dynamin-type G" evidence="13">
    <location>
        <begin position="35"/>
        <end position="304"/>
    </location>
</feature>
<dbReference type="InterPro" id="IPR030381">
    <property type="entry name" value="G_DYNAMIN_dom"/>
</dbReference>
<dbReference type="Pfam" id="PF01031">
    <property type="entry name" value="Dynamin_M"/>
    <property type="match status" value="1"/>
</dbReference>
<sequence>MTTMESLIGLVNRIQRACTMLGDYGGADGALPTLWEALPSVAVVGGQSSGKSSVLESVVGRDFLPRGSGIVTRRPLVLQLHKTEAGQQEYAEFLHLPRRKFTDFALVRKEIQDDTDRLTGKTKQISPVPIHLSIYSPNVVNLTLIDLPGLTKVAVEGQPESIVQDIENMVRSYVEKPNSIILAISPANQDIATSDAIKLAREVDPTGERTFGVLTKLDLMDKGTNALDVLEGRSYRLQHPWVGIVNRSQADINKNVDMIVARKKEREYFATSPDYSHLASKMGSEYLAKLLSKHLEAVIRARIPSITSLINKSIDELESEMDHLGRPIAVDAGAQLYTILELCRAFERIFREHLDGGRPGGDRIYGVFDNQLPTALKKLPFDRYLSLQNVRKVISESDGYQPHLIAPEQGYRRLIEGALSYFRGPAEASVDAVHFVLKELVRKSIGETQELKRFPTFQTELAAASYEALERFREDGRKTTTRLVDMESAYLTVDFFRKLPQEVEKSPNPATPNTDRYGETHFRRIGSNVSSYIVMVSDTLRNTIPKAVVHCQVREANRSLLNYFYSQVGRKESKQLAQLLDEDPALMERRQQCAKRLELYKSARDEIDAVSWAR</sequence>
<dbReference type="GO" id="GO:0005525">
    <property type="term" value="F:GTP binding"/>
    <property type="evidence" value="ECO:0007669"/>
    <property type="project" value="UniProtKB-KW"/>
</dbReference>
<dbReference type="Gene3D" id="3.40.50.300">
    <property type="entry name" value="P-loop containing nucleotide triphosphate hydrolases"/>
    <property type="match status" value="1"/>
</dbReference>
<keyword evidence="1" id="KW-0963">Cytoplasm</keyword>
<dbReference type="InterPro" id="IPR020850">
    <property type="entry name" value="GED_dom"/>
</dbReference>
<dbReference type="PRINTS" id="PR00195">
    <property type="entry name" value="DYNAMIN"/>
</dbReference>
<proteinExistence type="inferred from homology"/>
<dbReference type="PANTHER" id="PTHR11566:SF223">
    <property type="entry name" value="PROTEIN 1C, PUTATIVE, EXPRESSED-RELATED"/>
    <property type="match status" value="1"/>
</dbReference>
<feature type="domain" description="GED" evidence="12">
    <location>
        <begin position="522"/>
        <end position="614"/>
    </location>
</feature>
<dbReference type="Proteomes" id="UP001515500">
    <property type="component" value="Chromosome 11"/>
</dbReference>
<dbReference type="InterPro" id="IPR000375">
    <property type="entry name" value="Dynamin_stalk"/>
</dbReference>
<dbReference type="PROSITE" id="PS00410">
    <property type="entry name" value="G_DYNAMIN_1"/>
    <property type="match status" value="1"/>
</dbReference>
<dbReference type="FunFam" id="3.40.50.300:FF:000228">
    <property type="entry name" value="dynamin-related protein 1E"/>
    <property type="match status" value="1"/>
</dbReference>
<dbReference type="Gene3D" id="1.20.120.1240">
    <property type="entry name" value="Dynamin, middle domain"/>
    <property type="match status" value="1"/>
</dbReference>
<dbReference type="GeneID" id="120272059"/>
<dbReference type="CDD" id="cd08771">
    <property type="entry name" value="DLP_1"/>
    <property type="match status" value="1"/>
</dbReference>
<dbReference type="GO" id="GO:0005874">
    <property type="term" value="C:microtubule"/>
    <property type="evidence" value="ECO:0007669"/>
    <property type="project" value="UniProtKB-KW"/>
</dbReference>
<evidence type="ECO:0000256" key="4">
    <source>
        <dbReference type="ARBA" id="ARBA00022741"/>
    </source>
</evidence>
<dbReference type="SUPFAM" id="SSF52540">
    <property type="entry name" value="P-loop containing nucleoside triphosphate hydrolases"/>
    <property type="match status" value="1"/>
</dbReference>
<evidence type="ECO:0000256" key="10">
    <source>
        <dbReference type="ARBA" id="ARBA00065858"/>
    </source>
</evidence>
<comment type="similarity">
    <text evidence="11">Belongs to the TRAFAC class dynamin-like GTPase superfamily. Dynamin/Fzo/YdjA family.</text>
</comment>
<evidence type="ECO:0000313" key="15">
    <source>
        <dbReference type="RefSeq" id="XP_039134728.1"/>
    </source>
</evidence>
<evidence type="ECO:0000256" key="7">
    <source>
        <dbReference type="ARBA" id="ARBA00023175"/>
    </source>
</evidence>
<keyword evidence="2" id="KW-0132">Cell division</keyword>
<evidence type="ECO:0000256" key="11">
    <source>
        <dbReference type="RuleBase" id="RU003932"/>
    </source>
</evidence>
<dbReference type="InterPro" id="IPR003130">
    <property type="entry name" value="GED"/>
</dbReference>
<dbReference type="InterPro" id="IPR019762">
    <property type="entry name" value="Dynamin_GTPase_CS"/>
</dbReference>
<dbReference type="PANTHER" id="PTHR11566">
    <property type="entry name" value="DYNAMIN"/>
    <property type="match status" value="1"/>
</dbReference>
<dbReference type="GO" id="GO:0016020">
    <property type="term" value="C:membrane"/>
    <property type="evidence" value="ECO:0007669"/>
    <property type="project" value="TreeGrafter"/>
</dbReference>
<dbReference type="GO" id="GO:0051301">
    <property type="term" value="P:cell division"/>
    <property type="evidence" value="ECO:0007669"/>
    <property type="project" value="UniProtKB-KW"/>
</dbReference>
<dbReference type="InterPro" id="IPR001401">
    <property type="entry name" value="Dynamin_GTPase"/>
</dbReference>
<accession>A0AB40C6E4</accession>
<evidence type="ECO:0000256" key="6">
    <source>
        <dbReference type="ARBA" id="ARBA00023134"/>
    </source>
</evidence>
<evidence type="ECO:0000256" key="9">
    <source>
        <dbReference type="ARBA" id="ARBA00060413"/>
    </source>
</evidence>
<evidence type="ECO:0000256" key="3">
    <source>
        <dbReference type="ARBA" id="ARBA00022701"/>
    </source>
</evidence>
<keyword evidence="7" id="KW-0505">Motor protein</keyword>
<dbReference type="RefSeq" id="XP_039134728.1">
    <property type="nucleotide sequence ID" value="XM_039278794.1"/>
</dbReference>
<dbReference type="Pfam" id="PF02212">
    <property type="entry name" value="GED"/>
    <property type="match status" value="1"/>
</dbReference>
<dbReference type="AlphaFoldDB" id="A0AB40C6E4"/>
<evidence type="ECO:0000259" key="13">
    <source>
        <dbReference type="PROSITE" id="PS51718"/>
    </source>
</evidence>
<name>A0AB40C6E4_DIOCR</name>
<comment type="subunit">
    <text evidence="10">Forms homodimer and may homooligomerize and heterooligomerize to form the phragmoplastin complex. Binds to PHIP1.</text>
</comment>
<dbReference type="Pfam" id="PF00350">
    <property type="entry name" value="Dynamin_N"/>
    <property type="match status" value="1"/>
</dbReference>
<dbReference type="GO" id="GO:0009524">
    <property type="term" value="C:phragmoplast"/>
    <property type="evidence" value="ECO:0007669"/>
    <property type="project" value="UniProtKB-SubCell"/>
</dbReference>
<dbReference type="SMART" id="SM00302">
    <property type="entry name" value="GED"/>
    <property type="match status" value="1"/>
</dbReference>
<evidence type="ECO:0000256" key="2">
    <source>
        <dbReference type="ARBA" id="ARBA00022618"/>
    </source>
</evidence>
<dbReference type="InterPro" id="IPR022812">
    <property type="entry name" value="Dynamin"/>
</dbReference>
<keyword evidence="4 11" id="KW-0547">Nucleotide-binding</keyword>
<dbReference type="InterPro" id="IPR045063">
    <property type="entry name" value="Dynamin_N"/>
</dbReference>
<keyword evidence="5" id="KW-0378">Hydrolase</keyword>
<gene>
    <name evidence="15" type="primary">LOC120272059</name>
</gene>
<evidence type="ECO:0000313" key="14">
    <source>
        <dbReference type="Proteomes" id="UP001515500"/>
    </source>
</evidence>
<dbReference type="InterPro" id="IPR027417">
    <property type="entry name" value="P-loop_NTPase"/>
</dbReference>